<dbReference type="AlphaFoldDB" id="A0A9P4XVN8"/>
<feature type="domain" description="Dienelactone hydrolase" evidence="1">
    <location>
        <begin position="26"/>
        <end position="277"/>
    </location>
</feature>
<dbReference type="GeneID" id="63839463"/>
<dbReference type="PANTHER" id="PTHR17630">
    <property type="entry name" value="DIENELACTONE HYDROLASE"/>
    <property type="match status" value="1"/>
</dbReference>
<dbReference type="InterPro" id="IPR002925">
    <property type="entry name" value="Dienelactn_hydro"/>
</dbReference>
<dbReference type="GO" id="GO:0016787">
    <property type="term" value="F:hydrolase activity"/>
    <property type="evidence" value="ECO:0007669"/>
    <property type="project" value="InterPro"/>
</dbReference>
<accession>A0A9P4XVN8</accession>
<dbReference type="EMBL" id="MU032351">
    <property type="protein sequence ID" value="KAF3761430.1"/>
    <property type="molecule type" value="Genomic_DNA"/>
</dbReference>
<dbReference type="Gene3D" id="3.40.50.1820">
    <property type="entry name" value="alpha/beta hydrolase"/>
    <property type="match status" value="1"/>
</dbReference>
<dbReference type="RefSeq" id="XP_040772409.1">
    <property type="nucleotide sequence ID" value="XM_040922334.1"/>
</dbReference>
<gene>
    <name evidence="2" type="ORF">M406DRAFT_347840</name>
</gene>
<keyword evidence="3" id="KW-1185">Reference proteome</keyword>
<dbReference type="Proteomes" id="UP000803844">
    <property type="component" value="Unassembled WGS sequence"/>
</dbReference>
<proteinExistence type="predicted"/>
<reference evidence="2" key="1">
    <citation type="journal article" date="2020" name="Phytopathology">
        <title>Genome sequence of the chestnut blight fungus Cryphonectria parasitica EP155: A fundamental resource for an archetypical invasive plant pathogen.</title>
        <authorList>
            <person name="Crouch J.A."/>
            <person name="Dawe A."/>
            <person name="Aerts A."/>
            <person name="Barry K."/>
            <person name="Churchill A.C.L."/>
            <person name="Grimwood J."/>
            <person name="Hillman B."/>
            <person name="Milgroom M.G."/>
            <person name="Pangilinan J."/>
            <person name="Smith M."/>
            <person name="Salamov A."/>
            <person name="Schmutz J."/>
            <person name="Yadav J."/>
            <person name="Grigoriev I.V."/>
            <person name="Nuss D."/>
        </authorList>
    </citation>
    <scope>NUCLEOTIDE SEQUENCE</scope>
    <source>
        <strain evidence="2">EP155</strain>
    </source>
</reference>
<sequence>MSCPDCFSGHQHDGTPKGKLIELHGLDTYVAEPEDDVQPKGIIVIIPDAFGIEFVNNKLLADSYAKKGGYKVYLPDFMLGRSAPIWMIESMRALLSPGNYLSKPYHTFWVAYAFLPWVLTNRPGRTFPTVKNFFEALRSSTEGTTLPLGVAGFCWGGKHALLLTREENYSSSSSSSGERKPLLDAAFVGHPSFFEHPRDAELITVPTSFAVPERDHQIKVPAVSDEIARILEGKGGELKVYENCGHGFCVRADFLEGDVASQAAAAENQATTWFTSHLRRSTS</sequence>
<protein>
    <submittedName>
        <fullName evidence="2">Alpha/beta-hydrolase</fullName>
    </submittedName>
</protein>
<comment type="caution">
    <text evidence="2">The sequence shown here is derived from an EMBL/GenBank/DDBJ whole genome shotgun (WGS) entry which is preliminary data.</text>
</comment>
<name>A0A9P4XVN8_CRYP1</name>
<dbReference type="OrthoDB" id="17560at2759"/>
<organism evidence="2 3">
    <name type="scientific">Cryphonectria parasitica (strain ATCC 38755 / EP155)</name>
    <dbReference type="NCBI Taxonomy" id="660469"/>
    <lineage>
        <taxon>Eukaryota</taxon>
        <taxon>Fungi</taxon>
        <taxon>Dikarya</taxon>
        <taxon>Ascomycota</taxon>
        <taxon>Pezizomycotina</taxon>
        <taxon>Sordariomycetes</taxon>
        <taxon>Sordariomycetidae</taxon>
        <taxon>Diaporthales</taxon>
        <taxon>Cryphonectriaceae</taxon>
        <taxon>Cryphonectria-Endothia species complex</taxon>
        <taxon>Cryphonectria</taxon>
    </lineage>
</organism>
<evidence type="ECO:0000313" key="3">
    <source>
        <dbReference type="Proteomes" id="UP000803844"/>
    </source>
</evidence>
<dbReference type="PANTHER" id="PTHR17630:SF105">
    <property type="entry name" value="DIENELACTONE HYDROLASE FAMILY PROTEIN (AFU_ORTHOLOGUE AFUA_4G08790)"/>
    <property type="match status" value="1"/>
</dbReference>
<dbReference type="Pfam" id="PF01738">
    <property type="entry name" value="DLH"/>
    <property type="match status" value="1"/>
</dbReference>
<dbReference type="InterPro" id="IPR029058">
    <property type="entry name" value="AB_hydrolase_fold"/>
</dbReference>
<dbReference type="SUPFAM" id="SSF53474">
    <property type="entry name" value="alpha/beta-Hydrolases"/>
    <property type="match status" value="1"/>
</dbReference>
<evidence type="ECO:0000313" key="2">
    <source>
        <dbReference type="EMBL" id="KAF3761430.1"/>
    </source>
</evidence>
<evidence type="ECO:0000259" key="1">
    <source>
        <dbReference type="Pfam" id="PF01738"/>
    </source>
</evidence>